<evidence type="ECO:0000256" key="1">
    <source>
        <dbReference type="PROSITE-ProRule" id="PRU00169"/>
    </source>
</evidence>
<protein>
    <submittedName>
        <fullName evidence="3">Response regulator</fullName>
    </submittedName>
</protein>
<accession>A0ABV6ASP7</accession>
<name>A0ABV6ASP7_9DEIO</name>
<gene>
    <name evidence="3" type="ORF">ACFFLM_00780</name>
</gene>
<sequence length="141" mass="15158">MNARADVLVVEDNPADVELMRVTLEDLALPHQLDWVPDGEAALAYLRQITPQLVLLDLNMPRLGGLEVLEALREERLDGAVVVVFSSSAAEQDRQAALALGAAAHIIKPVSFDAFSEVFAQVLRTYAPLPENGAGEESSGP</sequence>
<dbReference type="EMBL" id="JBHLYR010000006">
    <property type="protein sequence ID" value="MFB9990522.1"/>
    <property type="molecule type" value="Genomic_DNA"/>
</dbReference>
<evidence type="ECO:0000313" key="4">
    <source>
        <dbReference type="Proteomes" id="UP001589733"/>
    </source>
</evidence>
<keyword evidence="1" id="KW-0597">Phosphoprotein</keyword>
<dbReference type="SUPFAM" id="SSF52172">
    <property type="entry name" value="CheY-like"/>
    <property type="match status" value="1"/>
</dbReference>
<dbReference type="InterPro" id="IPR001789">
    <property type="entry name" value="Sig_transdc_resp-reg_receiver"/>
</dbReference>
<feature type="modified residue" description="4-aspartylphosphate" evidence="1">
    <location>
        <position position="57"/>
    </location>
</feature>
<dbReference type="Proteomes" id="UP001589733">
    <property type="component" value="Unassembled WGS sequence"/>
</dbReference>
<reference evidence="3 4" key="1">
    <citation type="submission" date="2024-09" db="EMBL/GenBank/DDBJ databases">
        <authorList>
            <person name="Sun Q."/>
            <person name="Mori K."/>
        </authorList>
    </citation>
    <scope>NUCLEOTIDE SEQUENCE [LARGE SCALE GENOMIC DNA]</scope>
    <source>
        <strain evidence="3 4">JCM 13503</strain>
    </source>
</reference>
<dbReference type="SMART" id="SM00448">
    <property type="entry name" value="REC"/>
    <property type="match status" value="1"/>
</dbReference>
<dbReference type="PANTHER" id="PTHR44520">
    <property type="entry name" value="RESPONSE REGULATOR RCP1-RELATED"/>
    <property type="match status" value="1"/>
</dbReference>
<dbReference type="RefSeq" id="WP_380004524.1">
    <property type="nucleotide sequence ID" value="NZ_JBHLYR010000006.1"/>
</dbReference>
<dbReference type="Gene3D" id="3.40.50.2300">
    <property type="match status" value="1"/>
</dbReference>
<dbReference type="CDD" id="cd17557">
    <property type="entry name" value="REC_Rcp-like"/>
    <property type="match status" value="1"/>
</dbReference>
<evidence type="ECO:0000259" key="2">
    <source>
        <dbReference type="PROSITE" id="PS50110"/>
    </source>
</evidence>
<dbReference type="Pfam" id="PF00072">
    <property type="entry name" value="Response_reg"/>
    <property type="match status" value="1"/>
</dbReference>
<keyword evidence="4" id="KW-1185">Reference proteome</keyword>
<evidence type="ECO:0000313" key="3">
    <source>
        <dbReference type="EMBL" id="MFB9990522.1"/>
    </source>
</evidence>
<organism evidence="3 4">
    <name type="scientific">Deinococcus oregonensis</name>
    <dbReference type="NCBI Taxonomy" id="1805970"/>
    <lineage>
        <taxon>Bacteria</taxon>
        <taxon>Thermotogati</taxon>
        <taxon>Deinococcota</taxon>
        <taxon>Deinococci</taxon>
        <taxon>Deinococcales</taxon>
        <taxon>Deinococcaceae</taxon>
        <taxon>Deinococcus</taxon>
    </lineage>
</organism>
<dbReference type="InterPro" id="IPR011006">
    <property type="entry name" value="CheY-like_superfamily"/>
</dbReference>
<dbReference type="InterPro" id="IPR052893">
    <property type="entry name" value="TCS_response_regulator"/>
</dbReference>
<feature type="domain" description="Response regulatory" evidence="2">
    <location>
        <begin position="6"/>
        <end position="123"/>
    </location>
</feature>
<proteinExistence type="predicted"/>
<dbReference type="PANTHER" id="PTHR44520:SF2">
    <property type="entry name" value="RESPONSE REGULATOR RCP1"/>
    <property type="match status" value="1"/>
</dbReference>
<dbReference type="PROSITE" id="PS50110">
    <property type="entry name" value="RESPONSE_REGULATORY"/>
    <property type="match status" value="1"/>
</dbReference>
<comment type="caution">
    <text evidence="3">The sequence shown here is derived from an EMBL/GenBank/DDBJ whole genome shotgun (WGS) entry which is preliminary data.</text>
</comment>